<organism evidence="2 3">
    <name type="scientific">Legionella feeleii</name>
    <dbReference type="NCBI Taxonomy" id="453"/>
    <lineage>
        <taxon>Bacteria</taxon>
        <taxon>Pseudomonadati</taxon>
        <taxon>Pseudomonadota</taxon>
        <taxon>Gammaproteobacteria</taxon>
        <taxon>Legionellales</taxon>
        <taxon>Legionellaceae</taxon>
        <taxon>Legionella</taxon>
    </lineage>
</organism>
<keyword evidence="1" id="KW-1133">Transmembrane helix</keyword>
<evidence type="ECO:0000313" key="3">
    <source>
        <dbReference type="Proteomes" id="UP000254033"/>
    </source>
</evidence>
<feature type="transmembrane region" description="Helical" evidence="1">
    <location>
        <begin position="100"/>
        <end position="117"/>
    </location>
</feature>
<proteinExistence type="predicted"/>
<keyword evidence="1" id="KW-0472">Membrane</keyword>
<dbReference type="EMBL" id="UGNY01000001">
    <property type="protein sequence ID" value="STX39852.1"/>
    <property type="molecule type" value="Genomic_DNA"/>
</dbReference>
<evidence type="ECO:0000313" key="2">
    <source>
        <dbReference type="EMBL" id="STX39852.1"/>
    </source>
</evidence>
<dbReference type="RefSeq" id="WP_147281898.1">
    <property type="nucleotide sequence ID" value="NZ_UGNY01000001.1"/>
</dbReference>
<reference evidence="2 3" key="1">
    <citation type="submission" date="2018-06" db="EMBL/GenBank/DDBJ databases">
        <authorList>
            <consortium name="Pathogen Informatics"/>
            <person name="Doyle S."/>
        </authorList>
    </citation>
    <scope>NUCLEOTIDE SEQUENCE [LARGE SCALE GENOMIC DNA]</scope>
    <source>
        <strain evidence="2 3">NCTC11978</strain>
    </source>
</reference>
<name>A0A378IY72_9GAMM</name>
<feature type="transmembrane region" description="Helical" evidence="1">
    <location>
        <begin position="7"/>
        <end position="29"/>
    </location>
</feature>
<dbReference type="AlphaFoldDB" id="A0A378IY72"/>
<dbReference type="Proteomes" id="UP000254033">
    <property type="component" value="Unassembled WGS sequence"/>
</dbReference>
<keyword evidence="1" id="KW-0812">Transmembrane</keyword>
<sequence>MKKIEKALVLLVFTAGLICLFLSLIVLSIKLLESSAVLFDIAGLLQLELAGFFDHLFKELCDEEKFPYGPPSSITREILGTPEIQPLISLRALFFYNKKLGLSLLLFSSLIQFLSIWM</sequence>
<gene>
    <name evidence="2" type="ORF">NCTC11978_03058</name>
</gene>
<evidence type="ECO:0000256" key="1">
    <source>
        <dbReference type="SAM" id="Phobius"/>
    </source>
</evidence>
<accession>A0A378IY72</accession>
<protein>
    <submittedName>
        <fullName evidence="2">Uncharacterized protein</fullName>
    </submittedName>
</protein>